<dbReference type="SUPFAM" id="SSF51197">
    <property type="entry name" value="Clavaminate synthase-like"/>
    <property type="match status" value="1"/>
</dbReference>
<keyword evidence="2" id="KW-1185">Reference proteome</keyword>
<dbReference type="Proteomes" id="UP000834106">
    <property type="component" value="Chromosome 6"/>
</dbReference>
<reference evidence="1" key="1">
    <citation type="submission" date="2023-05" db="EMBL/GenBank/DDBJ databases">
        <authorList>
            <person name="Huff M."/>
        </authorList>
    </citation>
    <scope>NUCLEOTIDE SEQUENCE</scope>
</reference>
<dbReference type="EMBL" id="OU503041">
    <property type="protein sequence ID" value="CAI9763793.1"/>
    <property type="molecule type" value="Genomic_DNA"/>
</dbReference>
<evidence type="ECO:0000313" key="2">
    <source>
        <dbReference type="Proteomes" id="UP000834106"/>
    </source>
</evidence>
<name>A0AAD1Z6K4_9LAMI</name>
<accession>A0AAD1Z6K4</accession>
<dbReference type="AlphaFoldDB" id="A0AAD1Z6K4"/>
<organism evidence="1 2">
    <name type="scientific">Fraxinus pennsylvanica</name>
    <dbReference type="NCBI Taxonomy" id="56036"/>
    <lineage>
        <taxon>Eukaryota</taxon>
        <taxon>Viridiplantae</taxon>
        <taxon>Streptophyta</taxon>
        <taxon>Embryophyta</taxon>
        <taxon>Tracheophyta</taxon>
        <taxon>Spermatophyta</taxon>
        <taxon>Magnoliopsida</taxon>
        <taxon>eudicotyledons</taxon>
        <taxon>Gunneridae</taxon>
        <taxon>Pentapetalae</taxon>
        <taxon>asterids</taxon>
        <taxon>lamiids</taxon>
        <taxon>Lamiales</taxon>
        <taxon>Oleaceae</taxon>
        <taxon>Oleeae</taxon>
        <taxon>Fraxinus</taxon>
    </lineage>
</organism>
<protein>
    <submittedName>
        <fullName evidence="1">Uncharacterized protein</fullName>
    </submittedName>
</protein>
<evidence type="ECO:0000313" key="1">
    <source>
        <dbReference type="EMBL" id="CAI9763793.1"/>
    </source>
</evidence>
<proteinExistence type="predicted"/>
<sequence length="120" mass="14048">MIRLARDFFALPAAEKLRFDMSGGKKGGFIVSSHLQGEAVQDWREIVTYFSYPIKALNVMLMPKMRWLLIRVLQPTYRPLRRDPSSPWDLMPAYPVRCDHWSSPCVPTPAYPVHCYRCRF</sequence>
<gene>
    <name evidence="1" type="ORF">FPE_LOCUS11223</name>
</gene>